<reference evidence="2" key="1">
    <citation type="submission" date="2021-09" db="EMBL/GenBank/DDBJ databases">
        <authorList>
            <consortium name="AG Swart"/>
            <person name="Singh M."/>
            <person name="Singh A."/>
            <person name="Seah K."/>
            <person name="Emmerich C."/>
        </authorList>
    </citation>
    <scope>NUCLEOTIDE SEQUENCE</scope>
    <source>
        <strain evidence="2">ATCC30299</strain>
    </source>
</reference>
<dbReference type="InterPro" id="IPR041650">
    <property type="entry name" value="HEPN_Swt1"/>
</dbReference>
<proteinExistence type="predicted"/>
<feature type="domain" description="Swt1-like HEPN" evidence="1">
    <location>
        <begin position="11"/>
        <end position="120"/>
    </location>
</feature>
<evidence type="ECO:0000313" key="3">
    <source>
        <dbReference type="Proteomes" id="UP001162131"/>
    </source>
</evidence>
<evidence type="ECO:0000313" key="2">
    <source>
        <dbReference type="EMBL" id="CAG9318712.1"/>
    </source>
</evidence>
<keyword evidence="3" id="KW-1185">Reference proteome</keyword>
<name>A0AAU9IV38_9CILI</name>
<evidence type="ECO:0000259" key="1">
    <source>
        <dbReference type="Pfam" id="PF18731"/>
    </source>
</evidence>
<dbReference type="AlphaFoldDB" id="A0AAU9IV38"/>
<accession>A0AAU9IV38</accession>
<dbReference type="Proteomes" id="UP001162131">
    <property type="component" value="Unassembled WGS sequence"/>
</dbReference>
<comment type="caution">
    <text evidence="2">The sequence shown here is derived from an EMBL/GenBank/DDBJ whole genome shotgun (WGS) entry which is preliminary data.</text>
</comment>
<sequence>MTTQILNDGIDFFREKFVGYLTLTLKEKYGSQWMDCALNPPGQDSLMSGRKNSERWDIQFSSQIFHAHWDSLYKDKVDGKFPKALMTLIKFYRNEWAHQSALGNREVYRAIDAMQWMLESLKVDAGLLENSRNNLMLEMCRQSPYLQMEAKVKADNSAAKILSHNRSDPRKIQAEVKPAIETKKLTYTIIDKAPEEKREIYDIKEIKKQVEPIYYVPQNQPIGIDQTQNLAHQNIYANIGSYNPTMSTSQPLVFTCMACSSAINETQKYTCYGHNCIVCTNCLVKVYQYHGVFACPRCQTPLTENDQQYLQSLFNANYHANFYEK</sequence>
<dbReference type="EMBL" id="CAJZBQ010000021">
    <property type="protein sequence ID" value="CAG9318712.1"/>
    <property type="molecule type" value="Genomic_DNA"/>
</dbReference>
<protein>
    <recommendedName>
        <fullName evidence="1">Swt1-like HEPN domain-containing protein</fullName>
    </recommendedName>
</protein>
<organism evidence="2 3">
    <name type="scientific">Blepharisma stoltei</name>
    <dbReference type="NCBI Taxonomy" id="1481888"/>
    <lineage>
        <taxon>Eukaryota</taxon>
        <taxon>Sar</taxon>
        <taxon>Alveolata</taxon>
        <taxon>Ciliophora</taxon>
        <taxon>Postciliodesmatophora</taxon>
        <taxon>Heterotrichea</taxon>
        <taxon>Heterotrichida</taxon>
        <taxon>Blepharismidae</taxon>
        <taxon>Blepharisma</taxon>
    </lineage>
</organism>
<gene>
    <name evidence="2" type="ORF">BSTOLATCC_MIC22082</name>
</gene>
<dbReference type="Pfam" id="PF18731">
    <property type="entry name" value="HEPN_Swt1"/>
    <property type="match status" value="1"/>
</dbReference>